<keyword evidence="1" id="KW-1133">Transmembrane helix</keyword>
<reference evidence="3" key="1">
    <citation type="submission" date="2021-03" db="EMBL/GenBank/DDBJ databases">
        <title>novel species isolated from a fishpond in China.</title>
        <authorList>
            <person name="Lu H."/>
            <person name="Cai Z."/>
        </authorList>
    </citation>
    <scope>NUCLEOTIDE SEQUENCE</scope>
    <source>
        <strain evidence="3">JCM 30855</strain>
    </source>
</reference>
<keyword evidence="1" id="KW-0812">Transmembrane</keyword>
<feature type="transmembrane region" description="Helical" evidence="1">
    <location>
        <begin position="204"/>
        <end position="225"/>
    </location>
</feature>
<keyword evidence="3" id="KW-0808">Transferase</keyword>
<accession>A0A939DLE2</accession>
<feature type="transmembrane region" description="Helical" evidence="1">
    <location>
        <begin position="7"/>
        <end position="25"/>
    </location>
</feature>
<dbReference type="RefSeq" id="WP_206572797.1">
    <property type="nucleotide sequence ID" value="NZ_JAFKCV010000002.1"/>
</dbReference>
<dbReference type="AlphaFoldDB" id="A0A939DLE2"/>
<feature type="transmembrane region" description="Helical" evidence="1">
    <location>
        <begin position="84"/>
        <end position="104"/>
    </location>
</feature>
<dbReference type="Pfam" id="PF01757">
    <property type="entry name" value="Acyl_transf_3"/>
    <property type="match status" value="1"/>
</dbReference>
<sequence>MQSRDLWVDYAKAIGIILVVYGHVARGLQKAGIGMPESTFLLLDSLVYSFHMPLFFFLSGLFFQASFARRGAGPLVWSKVDTLVYPYLLWSLIQGSVEVSLSAYTNGNLGFGAVFQLWWPRAQFWFLYALFAIFLVATLIQAMAGRMALSLMLILSLVLYSIALVIPVNFLLGSLFTHMVFFVGGMSFSLYANQDWFAKGKTCALLLGLFVLGQAGFHLLLDLHYSNKGGAALLLAMLSIATVVSISMQLARTSRKWLLLLGTGSMAIYLMHILAGSGVRVLLQKVLGIESLPVHLLMGCLAGLWLPVLVLKLADWLGIPYLLSAPVSRWLRRPQQKLRQAD</sequence>
<feature type="transmembrane region" description="Helical" evidence="1">
    <location>
        <begin position="45"/>
        <end position="63"/>
    </location>
</feature>
<comment type="caution">
    <text evidence="3">The sequence shown here is derived from an EMBL/GenBank/DDBJ whole genome shotgun (WGS) entry which is preliminary data.</text>
</comment>
<dbReference type="PANTHER" id="PTHR37312">
    <property type="entry name" value="MEMBRANE-BOUND ACYLTRANSFERASE YKRP-RELATED"/>
    <property type="match status" value="1"/>
</dbReference>
<keyword evidence="1" id="KW-0472">Membrane</keyword>
<dbReference type="PANTHER" id="PTHR37312:SF1">
    <property type="entry name" value="MEMBRANE-BOUND ACYLTRANSFERASE YKRP-RELATED"/>
    <property type="match status" value="1"/>
</dbReference>
<evidence type="ECO:0000259" key="2">
    <source>
        <dbReference type="Pfam" id="PF01757"/>
    </source>
</evidence>
<feature type="transmembrane region" description="Helical" evidence="1">
    <location>
        <begin position="147"/>
        <end position="166"/>
    </location>
</feature>
<proteinExistence type="predicted"/>
<feature type="transmembrane region" description="Helical" evidence="1">
    <location>
        <begin position="257"/>
        <end position="275"/>
    </location>
</feature>
<dbReference type="InterPro" id="IPR002656">
    <property type="entry name" value="Acyl_transf_3_dom"/>
</dbReference>
<evidence type="ECO:0000313" key="3">
    <source>
        <dbReference type="EMBL" id="MBN7824705.1"/>
    </source>
</evidence>
<evidence type="ECO:0000313" key="4">
    <source>
        <dbReference type="Proteomes" id="UP000664654"/>
    </source>
</evidence>
<feature type="transmembrane region" description="Helical" evidence="1">
    <location>
        <begin position="172"/>
        <end position="192"/>
    </location>
</feature>
<dbReference type="InterPro" id="IPR052734">
    <property type="entry name" value="Nod_factor_acetyltransferase"/>
</dbReference>
<feature type="transmembrane region" description="Helical" evidence="1">
    <location>
        <begin position="295"/>
        <end position="323"/>
    </location>
</feature>
<feature type="domain" description="Acyltransferase 3" evidence="2">
    <location>
        <begin position="6"/>
        <end position="310"/>
    </location>
</feature>
<organism evidence="3 4">
    <name type="scientific">Bowmanella dokdonensis</name>
    <dbReference type="NCBI Taxonomy" id="751969"/>
    <lineage>
        <taxon>Bacteria</taxon>
        <taxon>Pseudomonadati</taxon>
        <taxon>Pseudomonadota</taxon>
        <taxon>Gammaproteobacteria</taxon>
        <taxon>Alteromonadales</taxon>
        <taxon>Alteromonadaceae</taxon>
        <taxon>Bowmanella</taxon>
    </lineage>
</organism>
<dbReference type="EMBL" id="JAFKCV010000002">
    <property type="protein sequence ID" value="MBN7824705.1"/>
    <property type="molecule type" value="Genomic_DNA"/>
</dbReference>
<feature type="transmembrane region" description="Helical" evidence="1">
    <location>
        <begin position="231"/>
        <end position="250"/>
    </location>
</feature>
<keyword evidence="3" id="KW-0012">Acyltransferase</keyword>
<dbReference type="GO" id="GO:0016747">
    <property type="term" value="F:acyltransferase activity, transferring groups other than amino-acyl groups"/>
    <property type="evidence" value="ECO:0007669"/>
    <property type="project" value="InterPro"/>
</dbReference>
<protein>
    <submittedName>
        <fullName evidence="3">Acyltransferase family protein</fullName>
    </submittedName>
</protein>
<dbReference type="Proteomes" id="UP000664654">
    <property type="component" value="Unassembled WGS sequence"/>
</dbReference>
<gene>
    <name evidence="3" type="ORF">J0A66_05630</name>
</gene>
<keyword evidence="4" id="KW-1185">Reference proteome</keyword>
<evidence type="ECO:0000256" key="1">
    <source>
        <dbReference type="SAM" id="Phobius"/>
    </source>
</evidence>
<name>A0A939DLE2_9ALTE</name>
<feature type="transmembrane region" description="Helical" evidence="1">
    <location>
        <begin position="124"/>
        <end position="140"/>
    </location>
</feature>